<dbReference type="InterPro" id="IPR023867">
    <property type="entry name" value="Sulphatase_maturase_rSAM"/>
</dbReference>
<dbReference type="PANTHER" id="PTHR43273">
    <property type="entry name" value="ANAEROBIC SULFATASE-MATURATING ENZYME HOMOLOG ASLB-RELATED"/>
    <property type="match status" value="1"/>
</dbReference>
<dbReference type="Proteomes" id="UP000269352">
    <property type="component" value="Unassembled WGS sequence"/>
</dbReference>
<dbReference type="Gene3D" id="3.20.20.70">
    <property type="entry name" value="Aldolase class I"/>
    <property type="match status" value="1"/>
</dbReference>
<dbReference type="InterPro" id="IPR058240">
    <property type="entry name" value="rSAM_sf"/>
</dbReference>
<keyword evidence="2" id="KW-0004">4Fe-4S</keyword>
<dbReference type="AlphaFoldDB" id="A0A388TC75"/>
<comment type="similarity">
    <text evidence="7">Belongs to the radical SAM superfamily. Anaerobic sulfatase-maturating enzyme family.</text>
</comment>
<comment type="cofactor">
    <cofactor evidence="1">
        <name>[4Fe-4S] cluster</name>
        <dbReference type="ChEBI" id="CHEBI:49883"/>
    </cofactor>
</comment>
<evidence type="ECO:0000256" key="4">
    <source>
        <dbReference type="ARBA" id="ARBA00022723"/>
    </source>
</evidence>
<evidence type="ECO:0000256" key="6">
    <source>
        <dbReference type="ARBA" id="ARBA00023014"/>
    </source>
</evidence>
<accession>A0A388TC75</accession>
<dbReference type="PANTHER" id="PTHR43273:SF3">
    <property type="entry name" value="ANAEROBIC SULFATASE-MATURATING ENZYME HOMOLOG ASLB-RELATED"/>
    <property type="match status" value="1"/>
</dbReference>
<dbReference type="PROSITE" id="PS51918">
    <property type="entry name" value="RADICAL_SAM"/>
    <property type="match status" value="1"/>
</dbReference>
<evidence type="ECO:0000256" key="7">
    <source>
        <dbReference type="ARBA" id="ARBA00023601"/>
    </source>
</evidence>
<dbReference type="InterPro" id="IPR000385">
    <property type="entry name" value="MoaA_NifB_PqqE_Fe-S-bd_CS"/>
</dbReference>
<dbReference type="InterPro" id="IPR007197">
    <property type="entry name" value="rSAM"/>
</dbReference>
<dbReference type="EMBL" id="BGZN01000024">
    <property type="protein sequence ID" value="GBR73925.1"/>
    <property type="molecule type" value="Genomic_DNA"/>
</dbReference>
<keyword evidence="10" id="KW-1185">Reference proteome</keyword>
<sequence length="277" mass="32491">MRYSLHITNNCNLRCTYCYEDNKIDRQRKQFVISFEEIDEKINEILAHGNCDELELLGGEIFLYMDKVSYLIEKYHNKFAIIITTNGTIRNAEIDELIAKYRLGIGVSLDDPQTISKQRIGIDFERVLANAKHWNTLTNVAITAVITPLNIRRIKETFDFYVLEQGFRTIHFGCVEEWLNDYYWEIYKKEVLRLIQATDLKILQQVTISPWKYHVPSHKKIIIEDGIEKMEIFDNNQIELCSYRKAIYACYVAYCEKLGKKPEPMIPEGVQVVTRGS</sequence>
<comment type="caution">
    <text evidence="9">The sequence shown here is derived from an EMBL/GenBank/DDBJ whole genome shotgun (WGS) entry which is preliminary data.</text>
</comment>
<dbReference type="SFLD" id="SFLDS00029">
    <property type="entry name" value="Radical_SAM"/>
    <property type="match status" value="1"/>
</dbReference>
<dbReference type="InterPro" id="IPR013785">
    <property type="entry name" value="Aldolase_TIM"/>
</dbReference>
<evidence type="ECO:0000256" key="2">
    <source>
        <dbReference type="ARBA" id="ARBA00022485"/>
    </source>
</evidence>
<dbReference type="CDD" id="cd01335">
    <property type="entry name" value="Radical_SAM"/>
    <property type="match status" value="1"/>
</dbReference>
<evidence type="ECO:0000256" key="5">
    <source>
        <dbReference type="ARBA" id="ARBA00023004"/>
    </source>
</evidence>
<evidence type="ECO:0000256" key="1">
    <source>
        <dbReference type="ARBA" id="ARBA00001966"/>
    </source>
</evidence>
<evidence type="ECO:0000313" key="9">
    <source>
        <dbReference type="EMBL" id="GBR73925.1"/>
    </source>
</evidence>
<dbReference type="SFLD" id="SFLDG01067">
    <property type="entry name" value="SPASM/twitch_domain_containing"/>
    <property type="match status" value="1"/>
</dbReference>
<keyword evidence="3" id="KW-0949">S-adenosyl-L-methionine</keyword>
<proteinExistence type="inferred from homology"/>
<evidence type="ECO:0000256" key="3">
    <source>
        <dbReference type="ARBA" id="ARBA00022691"/>
    </source>
</evidence>
<feature type="domain" description="Radical SAM core" evidence="8">
    <location>
        <begin position="1"/>
        <end position="213"/>
    </location>
</feature>
<dbReference type="SUPFAM" id="SSF102114">
    <property type="entry name" value="Radical SAM enzymes"/>
    <property type="match status" value="1"/>
</dbReference>
<reference evidence="9 10" key="1">
    <citation type="journal article" date="2019" name="ISME J.">
        <title>Genome analyses of uncultured TG2/ZB3 bacteria in 'Margulisbacteria' specifically attached to ectosymbiotic spirochetes of protists in the termite gut.</title>
        <authorList>
            <person name="Utami Y.D."/>
            <person name="Kuwahara H."/>
            <person name="Igai K."/>
            <person name="Murakami T."/>
            <person name="Sugaya K."/>
            <person name="Morikawa T."/>
            <person name="Nagura Y."/>
            <person name="Yuki M."/>
            <person name="Deevong P."/>
            <person name="Inoue T."/>
            <person name="Kihara K."/>
            <person name="Lo N."/>
            <person name="Yamada A."/>
            <person name="Ohkuma M."/>
            <person name="Hongoh Y."/>
        </authorList>
    </citation>
    <scope>NUCLEOTIDE SEQUENCE [LARGE SCALE GENOMIC DNA]</scope>
    <source>
        <strain evidence="9">NkOx7-01</strain>
    </source>
</reference>
<evidence type="ECO:0000259" key="8">
    <source>
        <dbReference type="PROSITE" id="PS51918"/>
    </source>
</evidence>
<organism evidence="9 10">
    <name type="scientific">Termititenax aidoneus</name>
    <dbReference type="NCBI Taxonomy" id="2218524"/>
    <lineage>
        <taxon>Bacteria</taxon>
        <taxon>Bacillati</taxon>
        <taxon>Candidatus Margulisiibacteriota</taxon>
        <taxon>Candidatus Termititenacia</taxon>
        <taxon>Candidatus Termititenacales</taxon>
        <taxon>Candidatus Termititenacaceae</taxon>
        <taxon>Candidatus Termititenax</taxon>
    </lineage>
</organism>
<dbReference type="GO" id="GO:0051539">
    <property type="term" value="F:4 iron, 4 sulfur cluster binding"/>
    <property type="evidence" value="ECO:0007669"/>
    <property type="project" value="UniProtKB-KW"/>
</dbReference>
<name>A0A388TC75_TERA1</name>
<dbReference type="PROSITE" id="PS01305">
    <property type="entry name" value="MOAA_NIFB_PQQE"/>
    <property type="match status" value="1"/>
</dbReference>
<protein>
    <submittedName>
        <fullName evidence="9">Radical SAM/SPASM domain-containing protein</fullName>
    </submittedName>
</protein>
<dbReference type="Pfam" id="PF04055">
    <property type="entry name" value="Radical_SAM"/>
    <property type="match status" value="1"/>
</dbReference>
<evidence type="ECO:0000313" key="10">
    <source>
        <dbReference type="Proteomes" id="UP000269352"/>
    </source>
</evidence>
<dbReference type="GO" id="GO:0046872">
    <property type="term" value="F:metal ion binding"/>
    <property type="evidence" value="ECO:0007669"/>
    <property type="project" value="UniProtKB-KW"/>
</dbReference>
<gene>
    <name evidence="9" type="ORF">NO1_1190</name>
</gene>
<dbReference type="GO" id="GO:0016491">
    <property type="term" value="F:oxidoreductase activity"/>
    <property type="evidence" value="ECO:0007669"/>
    <property type="project" value="InterPro"/>
</dbReference>
<keyword evidence="4" id="KW-0479">Metal-binding</keyword>
<keyword evidence="6" id="KW-0411">Iron-sulfur</keyword>
<keyword evidence="5" id="KW-0408">Iron</keyword>